<sequence length="68" mass="7512">MAKAKKKTKLKSERFQPQMKIVTVDKCIVCPTPCSRGIAYRDRMKEPGAIGYGVPCVLTLPSPSSSRK</sequence>
<dbReference type="AlphaFoldDB" id="A0AA95JAE3"/>
<reference evidence="1" key="1">
    <citation type="submission" date="2023-03" db="EMBL/GenBank/DDBJ databases">
        <title>Andean soil-derived lignocellulolytic bacterial consortium as a source of novel taxa and putative plastic-active enzymes.</title>
        <authorList>
            <person name="Diaz-Garcia L."/>
            <person name="Chuvochina M."/>
            <person name="Feuerriegel G."/>
            <person name="Bunk B."/>
            <person name="Sproer C."/>
            <person name="Streit W.R."/>
            <person name="Rodriguez L.M."/>
            <person name="Overmann J."/>
            <person name="Jimenez D.J."/>
        </authorList>
    </citation>
    <scope>NUCLEOTIDE SEQUENCE</scope>
    <source>
        <strain evidence="1">MAG 2441</strain>
    </source>
</reference>
<keyword evidence="2" id="KW-1185">Reference proteome</keyword>
<name>A0AA95JAE3_9BACL</name>
<proteinExistence type="predicted"/>
<evidence type="ECO:0000313" key="1">
    <source>
        <dbReference type="EMBL" id="WEK52911.1"/>
    </source>
</evidence>
<evidence type="ECO:0000313" key="2">
    <source>
        <dbReference type="Proteomes" id="UP001178662"/>
    </source>
</evidence>
<protein>
    <submittedName>
        <fullName evidence="1">Uncharacterized protein</fullName>
    </submittedName>
</protein>
<dbReference type="EMBL" id="CP119317">
    <property type="protein sequence ID" value="WEK52911.1"/>
    <property type="molecule type" value="Genomic_DNA"/>
</dbReference>
<organism evidence="1 2">
    <name type="scientific">Candidatus Cohnella colombiensis</name>
    <dbReference type="NCBI Taxonomy" id="3121368"/>
    <lineage>
        <taxon>Bacteria</taxon>
        <taxon>Bacillati</taxon>
        <taxon>Bacillota</taxon>
        <taxon>Bacilli</taxon>
        <taxon>Bacillales</taxon>
        <taxon>Paenibacillaceae</taxon>
        <taxon>Cohnella</taxon>
    </lineage>
</organism>
<accession>A0AA95JAE3</accession>
<gene>
    <name evidence="1" type="ORF">P0Y55_09860</name>
</gene>
<dbReference type="Proteomes" id="UP001178662">
    <property type="component" value="Chromosome"/>
</dbReference>